<dbReference type="InterPro" id="IPR004821">
    <property type="entry name" value="Cyt_trans-like"/>
</dbReference>
<evidence type="ECO:0000256" key="9">
    <source>
        <dbReference type="ARBA" id="ARBA00022840"/>
    </source>
</evidence>
<dbReference type="PANTHER" id="PTHR39321:SF3">
    <property type="entry name" value="PHOSPHOPANTETHEINE ADENYLYLTRANSFERASE"/>
    <property type="match status" value="1"/>
</dbReference>
<feature type="domain" description="HD" evidence="15">
    <location>
        <begin position="220"/>
        <end position="335"/>
    </location>
</feature>
<comment type="similarity">
    <text evidence="14">Belongs to the NadD family.</text>
</comment>
<comment type="catalytic activity">
    <reaction evidence="12 14">
        <text>nicotinate beta-D-ribonucleotide + ATP + H(+) = deamido-NAD(+) + diphosphate</text>
        <dbReference type="Rhea" id="RHEA:22860"/>
        <dbReference type="ChEBI" id="CHEBI:15378"/>
        <dbReference type="ChEBI" id="CHEBI:30616"/>
        <dbReference type="ChEBI" id="CHEBI:33019"/>
        <dbReference type="ChEBI" id="CHEBI:57502"/>
        <dbReference type="ChEBI" id="CHEBI:58437"/>
        <dbReference type="EC" id="2.7.7.18"/>
    </reaction>
</comment>
<dbReference type="NCBIfam" id="NF000840">
    <property type="entry name" value="PRK00071.1-3"/>
    <property type="match status" value="1"/>
</dbReference>
<evidence type="ECO:0000256" key="12">
    <source>
        <dbReference type="ARBA" id="ARBA00048721"/>
    </source>
</evidence>
<evidence type="ECO:0000313" key="17">
    <source>
        <dbReference type="Proteomes" id="UP001431199"/>
    </source>
</evidence>
<keyword evidence="9 14" id="KW-0067">ATP-binding</keyword>
<dbReference type="Gene3D" id="3.40.50.620">
    <property type="entry name" value="HUPs"/>
    <property type="match status" value="1"/>
</dbReference>
<evidence type="ECO:0000313" key="16">
    <source>
        <dbReference type="EMBL" id="MCT7399369.1"/>
    </source>
</evidence>
<comment type="catalytic activity">
    <reaction evidence="13">
        <text>P(1),P(4)-bis(5'-adenosyl) tetraphosphate + H2O = 2 ADP + 2 H(+)</text>
        <dbReference type="Rhea" id="RHEA:24252"/>
        <dbReference type="ChEBI" id="CHEBI:15377"/>
        <dbReference type="ChEBI" id="CHEBI:15378"/>
        <dbReference type="ChEBI" id="CHEBI:58141"/>
        <dbReference type="ChEBI" id="CHEBI:456216"/>
        <dbReference type="EC" id="3.6.1.41"/>
    </reaction>
</comment>
<dbReference type="InterPro" id="IPR005249">
    <property type="entry name" value="YqeK"/>
</dbReference>
<dbReference type="EC" id="2.7.7.18" evidence="14"/>
<proteinExistence type="inferred from homology"/>
<dbReference type="Pfam" id="PF01966">
    <property type="entry name" value="HD"/>
    <property type="match status" value="1"/>
</dbReference>
<keyword evidence="7 14" id="KW-0547">Nucleotide-binding</keyword>
<keyword evidence="5 14" id="KW-0548">Nucleotidyltransferase</keyword>
<dbReference type="SUPFAM" id="SSF109604">
    <property type="entry name" value="HD-domain/PDEase-like"/>
    <property type="match status" value="1"/>
</dbReference>
<dbReference type="CDD" id="cd00077">
    <property type="entry name" value="HDc"/>
    <property type="match status" value="1"/>
</dbReference>
<dbReference type="SUPFAM" id="SSF52374">
    <property type="entry name" value="Nucleotidylyl transferase"/>
    <property type="match status" value="1"/>
</dbReference>
<reference evidence="16" key="1">
    <citation type="submission" date="2022-09" db="EMBL/GenBank/DDBJ databases">
        <title>Eubacterium sp. LFL-14 isolated from human feces.</title>
        <authorList>
            <person name="Liu F."/>
        </authorList>
    </citation>
    <scope>NUCLEOTIDE SEQUENCE</scope>
    <source>
        <strain evidence="16">LFL-14</strain>
    </source>
</reference>
<evidence type="ECO:0000256" key="14">
    <source>
        <dbReference type="HAMAP-Rule" id="MF_00244"/>
    </source>
</evidence>
<keyword evidence="6" id="KW-0479">Metal-binding</keyword>
<dbReference type="NCBIfam" id="TIGR00482">
    <property type="entry name" value="nicotinate (nicotinamide) nucleotide adenylyltransferase"/>
    <property type="match status" value="1"/>
</dbReference>
<evidence type="ECO:0000256" key="3">
    <source>
        <dbReference type="ARBA" id="ARBA00022642"/>
    </source>
</evidence>
<dbReference type="SMART" id="SM00471">
    <property type="entry name" value="HDc"/>
    <property type="match status" value="1"/>
</dbReference>
<organism evidence="16 17">
    <name type="scientific">Eubacterium album</name>
    <dbReference type="NCBI Taxonomy" id="2978477"/>
    <lineage>
        <taxon>Bacteria</taxon>
        <taxon>Bacillati</taxon>
        <taxon>Bacillota</taxon>
        <taxon>Clostridia</taxon>
        <taxon>Eubacteriales</taxon>
        <taxon>Eubacteriaceae</taxon>
        <taxon>Eubacterium</taxon>
    </lineage>
</organism>
<protein>
    <recommendedName>
        <fullName evidence="14">Probable nicotinate-nucleotide adenylyltransferase</fullName>
        <ecNumber evidence="14">2.7.7.18</ecNumber>
    </recommendedName>
    <alternativeName>
        <fullName evidence="14">Deamido-NAD(+) diphosphorylase</fullName>
    </alternativeName>
    <alternativeName>
        <fullName evidence="14">Deamido-NAD(+) pyrophosphorylase</fullName>
    </alternativeName>
    <alternativeName>
        <fullName evidence="14">Nicotinate mononucleotide adenylyltransferase</fullName>
        <shortName evidence="14">NaMN adenylyltransferase</shortName>
    </alternativeName>
</protein>
<dbReference type="InterPro" id="IPR003607">
    <property type="entry name" value="HD/PDEase_dom"/>
</dbReference>
<dbReference type="Gene3D" id="1.10.3210.10">
    <property type="entry name" value="Hypothetical protein af1432"/>
    <property type="match status" value="1"/>
</dbReference>
<dbReference type="PANTHER" id="PTHR39321">
    <property type="entry name" value="NICOTINATE-NUCLEOTIDE ADENYLYLTRANSFERASE-RELATED"/>
    <property type="match status" value="1"/>
</dbReference>
<dbReference type="Proteomes" id="UP001431199">
    <property type="component" value="Unassembled WGS sequence"/>
</dbReference>
<dbReference type="CDD" id="cd02165">
    <property type="entry name" value="NMNAT"/>
    <property type="match status" value="1"/>
</dbReference>
<dbReference type="InterPro" id="IPR006674">
    <property type="entry name" value="HD_domain"/>
</dbReference>
<evidence type="ECO:0000256" key="5">
    <source>
        <dbReference type="ARBA" id="ARBA00022695"/>
    </source>
</evidence>
<evidence type="ECO:0000259" key="15">
    <source>
        <dbReference type="PROSITE" id="PS51831"/>
    </source>
</evidence>
<evidence type="ECO:0000256" key="6">
    <source>
        <dbReference type="ARBA" id="ARBA00022723"/>
    </source>
</evidence>
<comment type="pathway">
    <text evidence="2 14">Cofactor biosynthesis; NAD(+) biosynthesis; deamido-NAD(+) from nicotinate D-ribonucleotide: step 1/1.</text>
</comment>
<dbReference type="NCBIfam" id="TIGR00488">
    <property type="entry name" value="bis(5'-nucleosyl)-tetraphosphatase (symmetrical) YqeK"/>
    <property type="match status" value="1"/>
</dbReference>
<evidence type="ECO:0000256" key="2">
    <source>
        <dbReference type="ARBA" id="ARBA00005019"/>
    </source>
</evidence>
<evidence type="ECO:0000256" key="4">
    <source>
        <dbReference type="ARBA" id="ARBA00022679"/>
    </source>
</evidence>
<evidence type="ECO:0000256" key="1">
    <source>
        <dbReference type="ARBA" id="ARBA00002324"/>
    </source>
</evidence>
<accession>A0ABT2M1G2</accession>
<comment type="function">
    <text evidence="1 14">Catalyzes the reversible adenylation of nicotinate mononucleotide (NaMN) to nicotinic acid adenine dinucleotide (NaAD).</text>
</comment>
<dbReference type="GO" id="GO:0004515">
    <property type="term" value="F:nicotinate-nucleotide adenylyltransferase activity"/>
    <property type="evidence" value="ECO:0007669"/>
    <property type="project" value="UniProtKB-EC"/>
</dbReference>
<name>A0ABT2M1G2_9FIRM</name>
<dbReference type="NCBIfam" id="TIGR00125">
    <property type="entry name" value="cyt_tran_rel"/>
    <property type="match status" value="1"/>
</dbReference>
<evidence type="ECO:0000256" key="11">
    <source>
        <dbReference type="ARBA" id="ARBA00023027"/>
    </source>
</evidence>
<dbReference type="HAMAP" id="MF_00244">
    <property type="entry name" value="NaMN_adenylyltr"/>
    <property type="match status" value="1"/>
</dbReference>
<evidence type="ECO:0000256" key="10">
    <source>
        <dbReference type="ARBA" id="ARBA00023004"/>
    </source>
</evidence>
<dbReference type="InterPro" id="IPR014729">
    <property type="entry name" value="Rossmann-like_a/b/a_fold"/>
</dbReference>
<dbReference type="InterPro" id="IPR006675">
    <property type="entry name" value="HDIG_dom"/>
</dbReference>
<gene>
    <name evidence="14 16" type="primary">nadD</name>
    <name evidence="16" type="ORF">N5B56_09780</name>
</gene>
<evidence type="ECO:0000256" key="13">
    <source>
        <dbReference type="ARBA" id="ARBA00049417"/>
    </source>
</evidence>
<dbReference type="Pfam" id="PF01467">
    <property type="entry name" value="CTP_transf_like"/>
    <property type="match status" value="1"/>
</dbReference>
<keyword evidence="10" id="KW-0408">Iron</keyword>
<dbReference type="PROSITE" id="PS51831">
    <property type="entry name" value="HD"/>
    <property type="match status" value="1"/>
</dbReference>
<keyword evidence="4 14" id="KW-0808">Transferase</keyword>
<evidence type="ECO:0000256" key="8">
    <source>
        <dbReference type="ARBA" id="ARBA00022801"/>
    </source>
</evidence>
<dbReference type="InterPro" id="IPR005248">
    <property type="entry name" value="NadD/NMNAT"/>
</dbReference>
<evidence type="ECO:0000256" key="7">
    <source>
        <dbReference type="ARBA" id="ARBA00022741"/>
    </source>
</evidence>
<keyword evidence="3 14" id="KW-0662">Pyridine nucleotide biosynthesis</keyword>
<comment type="caution">
    <text evidence="16">The sequence shown here is derived from an EMBL/GenBank/DDBJ whole genome shotgun (WGS) entry which is preliminary data.</text>
</comment>
<dbReference type="NCBIfam" id="TIGR00277">
    <property type="entry name" value="HDIG"/>
    <property type="match status" value="1"/>
</dbReference>
<dbReference type="EMBL" id="JAODBU010000008">
    <property type="protein sequence ID" value="MCT7399369.1"/>
    <property type="molecule type" value="Genomic_DNA"/>
</dbReference>
<sequence>MKIGIIGGTFDPLHVSHINIASKAKKQFDLEQIWFMLSPNPPHKNSETVNSFEVRFEMLNIGLRDNCSFIPCDYEYKNGYRYTADTLTFLKKDYPDNEFYFIIGSDSLMNIESWYHPEIIFSCYTVLVAARNDGSMKNINAKITSLKEKYDCNIEVIFVEATDISSSEIRMHLSEHKDEIPNQIYKYIKEHNLYQNTNQVKRMNPAEILEDLKKELNPHRYEHTIGVANTAKKMAEALGENPNTAYLAGILHDCAKCIPDEEKVKLCKDNNIEITDMEMKNQFLLHSKAGAVLARNKYGINDDDVLSAITFHTTGKPNMTLLEKIIFSADYIEPSRNQAPNLDYLRKIAYSDIDLTVYTILRDTLNYLKSKGNSTDNIDVNTCKAYEFYKNVIENR</sequence>
<keyword evidence="17" id="KW-1185">Reference proteome</keyword>
<dbReference type="RefSeq" id="WP_260978823.1">
    <property type="nucleotide sequence ID" value="NZ_JAODBU010000008.1"/>
</dbReference>
<keyword evidence="8" id="KW-0378">Hydrolase</keyword>
<keyword evidence="11 14" id="KW-0520">NAD</keyword>